<dbReference type="AlphaFoldDB" id="A2EVK0"/>
<protein>
    <submittedName>
        <fullName evidence="1">Uncharacterized protein</fullName>
    </submittedName>
</protein>
<gene>
    <name evidence="1" type="ORF">TVAG_173780</name>
</gene>
<dbReference type="RefSeq" id="XP_001315555.1">
    <property type="nucleotide sequence ID" value="XM_001315520.1"/>
</dbReference>
<reference evidence="1" key="1">
    <citation type="submission" date="2006-10" db="EMBL/GenBank/DDBJ databases">
        <authorList>
            <person name="Amadeo P."/>
            <person name="Zhao Q."/>
            <person name="Wortman J."/>
            <person name="Fraser-Liggett C."/>
            <person name="Carlton J."/>
        </authorList>
    </citation>
    <scope>NUCLEOTIDE SEQUENCE</scope>
    <source>
        <strain evidence="1">G3</strain>
    </source>
</reference>
<dbReference type="Proteomes" id="UP000001542">
    <property type="component" value="Unassembled WGS sequence"/>
</dbReference>
<reference evidence="1" key="2">
    <citation type="journal article" date="2007" name="Science">
        <title>Draft genome sequence of the sexually transmitted pathogen Trichomonas vaginalis.</title>
        <authorList>
            <person name="Carlton J.M."/>
            <person name="Hirt R.P."/>
            <person name="Silva J.C."/>
            <person name="Delcher A.L."/>
            <person name="Schatz M."/>
            <person name="Zhao Q."/>
            <person name="Wortman J.R."/>
            <person name="Bidwell S.L."/>
            <person name="Alsmark U.C.M."/>
            <person name="Besteiro S."/>
            <person name="Sicheritz-Ponten T."/>
            <person name="Noel C.J."/>
            <person name="Dacks J.B."/>
            <person name="Foster P.G."/>
            <person name="Simillion C."/>
            <person name="Van de Peer Y."/>
            <person name="Miranda-Saavedra D."/>
            <person name="Barton G.J."/>
            <person name="Westrop G.D."/>
            <person name="Mueller S."/>
            <person name="Dessi D."/>
            <person name="Fiori P.L."/>
            <person name="Ren Q."/>
            <person name="Paulsen I."/>
            <person name="Zhang H."/>
            <person name="Bastida-Corcuera F.D."/>
            <person name="Simoes-Barbosa A."/>
            <person name="Brown M.T."/>
            <person name="Hayes R.D."/>
            <person name="Mukherjee M."/>
            <person name="Okumura C.Y."/>
            <person name="Schneider R."/>
            <person name="Smith A.J."/>
            <person name="Vanacova S."/>
            <person name="Villalvazo M."/>
            <person name="Haas B.J."/>
            <person name="Pertea M."/>
            <person name="Feldblyum T.V."/>
            <person name="Utterback T.R."/>
            <person name="Shu C.L."/>
            <person name="Osoegawa K."/>
            <person name="de Jong P.J."/>
            <person name="Hrdy I."/>
            <person name="Horvathova L."/>
            <person name="Zubacova Z."/>
            <person name="Dolezal P."/>
            <person name="Malik S.B."/>
            <person name="Logsdon J.M. Jr."/>
            <person name="Henze K."/>
            <person name="Gupta A."/>
            <person name="Wang C.C."/>
            <person name="Dunne R.L."/>
            <person name="Upcroft J.A."/>
            <person name="Upcroft P."/>
            <person name="White O."/>
            <person name="Salzberg S.L."/>
            <person name="Tang P."/>
            <person name="Chiu C.-H."/>
            <person name="Lee Y.-S."/>
            <person name="Embley T.M."/>
            <person name="Coombs G.H."/>
            <person name="Mottram J.C."/>
            <person name="Tachezy J."/>
            <person name="Fraser-Liggett C.M."/>
            <person name="Johnson P.J."/>
        </authorList>
    </citation>
    <scope>NUCLEOTIDE SEQUENCE [LARGE SCALE GENOMIC DNA]</scope>
    <source>
        <strain evidence="1">G3</strain>
    </source>
</reference>
<dbReference type="EMBL" id="DS113508">
    <property type="protein sequence ID" value="EAY03332.1"/>
    <property type="molecule type" value="Genomic_DNA"/>
</dbReference>
<evidence type="ECO:0000313" key="1">
    <source>
        <dbReference type="EMBL" id="EAY03332.1"/>
    </source>
</evidence>
<name>A2EVK0_TRIV3</name>
<sequence>MNTNLSFGSYILIENYTFLGNTGPGKEFFQESSGSITVKDPFCDRIINKTGSVTLNNVENIYSIHHLSHFSTYLYETEFPILDVKKNIITYDEIVYHYSYRLMTSLCVYLLNS</sequence>
<keyword evidence="2" id="KW-1185">Reference proteome</keyword>
<dbReference type="VEuPathDB" id="TrichDB:TVAG_173780"/>
<evidence type="ECO:0000313" key="2">
    <source>
        <dbReference type="Proteomes" id="UP000001542"/>
    </source>
</evidence>
<organism evidence="1 2">
    <name type="scientific">Trichomonas vaginalis (strain ATCC PRA-98 / G3)</name>
    <dbReference type="NCBI Taxonomy" id="412133"/>
    <lineage>
        <taxon>Eukaryota</taxon>
        <taxon>Metamonada</taxon>
        <taxon>Parabasalia</taxon>
        <taxon>Trichomonadida</taxon>
        <taxon>Trichomonadidae</taxon>
        <taxon>Trichomonas</taxon>
    </lineage>
</organism>
<dbReference type="KEGG" id="tva:4761176"/>
<dbReference type="InParanoid" id="A2EVK0"/>
<proteinExistence type="predicted"/>
<accession>A2EVK0</accession>
<dbReference type="VEuPathDB" id="TrichDB:TVAGG3_0827100"/>